<organism evidence="2">
    <name type="scientific">Guillardia theta</name>
    <name type="common">Cryptophyte</name>
    <name type="synonym">Cryptomonas phi</name>
    <dbReference type="NCBI Taxonomy" id="55529"/>
    <lineage>
        <taxon>Eukaryota</taxon>
        <taxon>Cryptophyceae</taxon>
        <taxon>Pyrenomonadales</taxon>
        <taxon>Geminigeraceae</taxon>
        <taxon>Guillardia</taxon>
    </lineage>
</organism>
<evidence type="ECO:0000313" key="2">
    <source>
        <dbReference type="EMBL" id="CAE2297918.1"/>
    </source>
</evidence>
<evidence type="ECO:0000256" key="1">
    <source>
        <dbReference type="SAM" id="MobiDB-lite"/>
    </source>
</evidence>
<proteinExistence type="predicted"/>
<reference evidence="2" key="1">
    <citation type="submission" date="2021-01" db="EMBL/GenBank/DDBJ databases">
        <authorList>
            <person name="Corre E."/>
            <person name="Pelletier E."/>
            <person name="Niang G."/>
            <person name="Scheremetjew M."/>
            <person name="Finn R."/>
            <person name="Kale V."/>
            <person name="Holt S."/>
            <person name="Cochrane G."/>
            <person name="Meng A."/>
            <person name="Brown T."/>
            <person name="Cohen L."/>
        </authorList>
    </citation>
    <scope>NUCLEOTIDE SEQUENCE</scope>
    <source>
        <strain evidence="2">CCMP 2712</strain>
    </source>
</reference>
<feature type="compositionally biased region" description="Basic and acidic residues" evidence="1">
    <location>
        <begin position="124"/>
        <end position="134"/>
    </location>
</feature>
<dbReference type="EMBL" id="HBKN01018227">
    <property type="protein sequence ID" value="CAE2297918.1"/>
    <property type="molecule type" value="Transcribed_RNA"/>
</dbReference>
<name>A0A7S4KKM6_GUITH</name>
<sequence>MEEAEETADRQLRLLEEDYRRTIMAGRQRSREEEEDTESRDALANGYHAINGGLEEGEEQDEQEGDEDDGESRPVHAGYQTLDGLNDEASDEDEDEDEEDEEAACETSEQEASMSASTSDESGEERQRVGMSEEDKECIRNAMSNIDMQAPEWARDIDVSVDVGCVCVESTMQNAVILQQVNRLLAANNLGHLASQ</sequence>
<protein>
    <submittedName>
        <fullName evidence="2">Uncharacterized protein</fullName>
    </submittedName>
</protein>
<feature type="compositionally biased region" description="Acidic residues" evidence="1">
    <location>
        <begin position="85"/>
        <end position="104"/>
    </location>
</feature>
<feature type="compositionally biased region" description="Acidic residues" evidence="1">
    <location>
        <begin position="55"/>
        <end position="70"/>
    </location>
</feature>
<feature type="region of interest" description="Disordered" evidence="1">
    <location>
        <begin position="18"/>
        <end position="134"/>
    </location>
</feature>
<accession>A0A7S4KKM6</accession>
<dbReference type="AlphaFoldDB" id="A0A7S4KKM6"/>
<gene>
    <name evidence="2" type="ORF">GTHE00462_LOCUS14379</name>
</gene>